<dbReference type="InterPro" id="IPR003593">
    <property type="entry name" value="AAA+_ATPase"/>
</dbReference>
<dbReference type="Pfam" id="PF00005">
    <property type="entry name" value="ABC_tran"/>
    <property type="match status" value="1"/>
</dbReference>
<dbReference type="Proteomes" id="UP000055060">
    <property type="component" value="Unassembled WGS sequence"/>
</dbReference>
<evidence type="ECO:0000256" key="2">
    <source>
        <dbReference type="ARBA" id="ARBA00022840"/>
    </source>
</evidence>
<evidence type="ECO:0000259" key="3">
    <source>
        <dbReference type="PROSITE" id="PS50893"/>
    </source>
</evidence>
<dbReference type="STRING" id="360412.LARV_01126"/>
<keyword evidence="1" id="KW-0547">Nucleotide-binding</keyword>
<keyword evidence="2 4" id="KW-0067">ATP-binding</keyword>
<dbReference type="PROSITE" id="PS50893">
    <property type="entry name" value="ABC_TRANSPORTER_2"/>
    <property type="match status" value="1"/>
</dbReference>
<protein>
    <submittedName>
        <fullName evidence="4">Monosaccharide ABC transporter ATP-binding protein, CUT2 family</fullName>
    </submittedName>
</protein>
<dbReference type="Gene3D" id="3.40.50.300">
    <property type="entry name" value="P-loop containing nucleotide triphosphate hydrolases"/>
    <property type="match status" value="1"/>
</dbReference>
<accession>A0A0S7BDA5</accession>
<dbReference type="GO" id="GO:0016887">
    <property type="term" value="F:ATP hydrolysis activity"/>
    <property type="evidence" value="ECO:0007669"/>
    <property type="project" value="InterPro"/>
</dbReference>
<dbReference type="GO" id="GO:0005524">
    <property type="term" value="F:ATP binding"/>
    <property type="evidence" value="ECO:0007669"/>
    <property type="project" value="UniProtKB-KW"/>
</dbReference>
<organism evidence="4">
    <name type="scientific">Longilinea arvoryzae</name>
    <dbReference type="NCBI Taxonomy" id="360412"/>
    <lineage>
        <taxon>Bacteria</taxon>
        <taxon>Bacillati</taxon>
        <taxon>Chloroflexota</taxon>
        <taxon>Anaerolineae</taxon>
        <taxon>Anaerolineales</taxon>
        <taxon>Anaerolineaceae</taxon>
        <taxon>Longilinea</taxon>
    </lineage>
</organism>
<dbReference type="RefSeq" id="WP_075072712.1">
    <property type="nucleotide sequence ID" value="NZ_DF967972.1"/>
</dbReference>
<dbReference type="InterPro" id="IPR050107">
    <property type="entry name" value="ABC_carbohydrate_import_ATPase"/>
</dbReference>
<evidence type="ECO:0000313" key="5">
    <source>
        <dbReference type="Proteomes" id="UP000055060"/>
    </source>
</evidence>
<dbReference type="SUPFAM" id="SSF52540">
    <property type="entry name" value="P-loop containing nucleoside triphosphate hydrolases"/>
    <property type="match status" value="1"/>
</dbReference>
<dbReference type="InterPro" id="IPR027417">
    <property type="entry name" value="P-loop_NTPase"/>
</dbReference>
<evidence type="ECO:0000313" key="4">
    <source>
        <dbReference type="EMBL" id="GAP13373.1"/>
    </source>
</evidence>
<dbReference type="PANTHER" id="PTHR43790">
    <property type="entry name" value="CARBOHYDRATE TRANSPORT ATP-BINDING PROTEIN MG119-RELATED"/>
    <property type="match status" value="1"/>
</dbReference>
<dbReference type="OrthoDB" id="9771863at2"/>
<proteinExistence type="predicted"/>
<dbReference type="InterPro" id="IPR003439">
    <property type="entry name" value="ABC_transporter-like_ATP-bd"/>
</dbReference>
<name>A0A0S7BDA5_9CHLR</name>
<dbReference type="EMBL" id="DF967972">
    <property type="protein sequence ID" value="GAP13373.1"/>
    <property type="molecule type" value="Genomic_DNA"/>
</dbReference>
<dbReference type="CDD" id="cd03216">
    <property type="entry name" value="ABC_Carb_Monos_I"/>
    <property type="match status" value="1"/>
</dbReference>
<evidence type="ECO:0000256" key="1">
    <source>
        <dbReference type="ARBA" id="ARBA00022741"/>
    </source>
</evidence>
<sequence length="270" mass="29453">MTTAPTLPTEQQCPVLHCENITKRFGGLTAVNNVSLDVYKGEVIGLVGDNGAGKSTLIQVISGVYAPDEGKILVDGRQVSFSTPMDARNAGIETIYQDLALATNLNAADNIFLGREILRKQLGVLNVMDRKKMQNEAEAILNELDITIPGITRPIRELSGGQRQAVAISRSIYWNAKLLIMDEPTAALGVPEQRKVYDLVRKLKERHVPIIVISHNMRDVFAVADRIIVMRRGVKAADLCAKDTNDEEIVALMVGKENGNAKKGAPVSQV</sequence>
<dbReference type="AlphaFoldDB" id="A0A0S7BDA5"/>
<dbReference type="PANTHER" id="PTHR43790:SF8">
    <property type="entry name" value="SUGAR ABC TRANSPORTER ATP-BINDING PROTEIN"/>
    <property type="match status" value="1"/>
</dbReference>
<gene>
    <name evidence="4" type="ORF">LARV_01126</name>
</gene>
<dbReference type="PROSITE" id="PS00211">
    <property type="entry name" value="ABC_TRANSPORTER_1"/>
    <property type="match status" value="1"/>
</dbReference>
<keyword evidence="5" id="KW-1185">Reference proteome</keyword>
<reference evidence="4" key="1">
    <citation type="submission" date="2015-07" db="EMBL/GenBank/DDBJ databases">
        <title>Draft Genome Sequences of Anaerolinea thermolimosa IMO-1, Bellilinea caldifistulae GOMI-1, Leptolinea tardivitalis YMTK-2, Levilinea saccharolytica KIBI-1,Longilinea arvoryzae KOME-1, Previously Described as Members of the Anaerolineaceae (Chloroflexi).</title>
        <authorList>
            <person name="Sekiguchi Y."/>
            <person name="Ohashi A."/>
            <person name="Matsuura N."/>
            <person name="Tourlousse M.D."/>
        </authorList>
    </citation>
    <scope>NUCLEOTIDE SEQUENCE [LARGE SCALE GENOMIC DNA]</scope>
    <source>
        <strain evidence="4">KOME-1</strain>
    </source>
</reference>
<dbReference type="InterPro" id="IPR017871">
    <property type="entry name" value="ABC_transporter-like_CS"/>
</dbReference>
<feature type="domain" description="ABC transporter" evidence="3">
    <location>
        <begin position="16"/>
        <end position="257"/>
    </location>
</feature>
<dbReference type="SMART" id="SM00382">
    <property type="entry name" value="AAA"/>
    <property type="match status" value="1"/>
</dbReference>